<gene>
    <name evidence="5" type="primary">ino80d</name>
    <name evidence="5" type="ORF">AVEN_8445_1</name>
</gene>
<evidence type="ECO:0000256" key="3">
    <source>
        <dbReference type="SAM" id="MobiDB-lite"/>
    </source>
</evidence>
<comment type="caution">
    <text evidence="5">The sequence shown here is derived from an EMBL/GenBank/DDBJ whole genome shotgun (WGS) entry which is preliminary data.</text>
</comment>
<feature type="domain" description="KANL2-like probable zinc-finger" evidence="4">
    <location>
        <begin position="513"/>
        <end position="575"/>
    </location>
</feature>
<sequence length="1081" mass="119521">MMFEGKHIHYSPLNKKPLCSYSGKLCKQRRINGYAFCIRHILEDKSAPFKQCAHVARYNKQKCTNPIPSNENREFCNSHMQVAGMLPKKERKIKKEKEKEVLLSVEGKLKFADRLKALLTKESSVSCNEDTYNSDDPYAFPDTVSENENGCIGFSATPILRNVWNNSQKSSPDTSSIDSPSRCEQPSKITPSNDSKLKSNAPTLSQTMNRLHAKIAQNKLLDKQKKTQDSSQSNIPLINSQLQTIGSVKSDPLSPVEINSIGSESNEAKRNSETIKDEIVIKMEPVEDNGRSEDSMASNFIPSPNPPSVVQADSRMSSGVNSCSSEKYFCDPDKSPVPSDISSKEKPLIETVKKEKSEATDNSRIPIVLRKLHRIFKNRKKQNKYIFPSGLYSSESDSSDSEDESHLFSQLSRFCSWDRQSSNSLQNMKSDSRTSQHSQLKTELLRNYYQLCRLHSLQKQERERQREIIQPLIEAARAYPNQATEILSSYLKNPLKQKKIEKPITSPKKSCTFKQDEVACPNTALPYTWHCKKHITYNVDQLLFEHCTAKFADNTQCCVPVFDVCHELPLCFEHAKKRDNYDKMASEPKPKKPRKKPKPSALTRPPKRGKKKKKPSSVRPSTPPPPPALPLVSLSSNCQQIEIPNVNSFSNEDIKSVEAVLPVPDLNKDINGELHGDLESDLEDFSPGAIEKTLELPLDTAELANQATKLLEEHDFTEVLNKIPDDAFNDLFVDTRNGDYIPTREETEELERALAAVSKDVHLAKESLAKLSSATTGPDLEELERTIEIHGSLLGAENLTSAIDENSFADLPNNHMDTLNVISSSFSTSDLNSFTQALSAMTPESLDQTNLPCVTESSLIPNSINVPLTNSELSHPEMLNGHSEILAGLHPLHVDPTFSSNLLNTSTGLSLTHPGTVDNKLFTNGSLLSTMFYNIGQVSSNTPPPQPQTFTVASISGSNTSEEVGLMSSSGGLNNSHNWLLNSPDVLAQLAYQNGFLVASQGSNSPYANSFIGKYPVQDVTSEMSLGSGDSPLMPPIGCNAENVICGTTEQPIHNISISNGPAPSLQQTSSVKVIVQEGAS</sequence>
<feature type="domain" description="KANL2-like probable zinc-finger" evidence="4">
    <location>
        <begin position="19"/>
        <end position="80"/>
    </location>
</feature>
<dbReference type="PANTHER" id="PTHR16198">
    <property type="match status" value="1"/>
</dbReference>
<evidence type="ECO:0000256" key="2">
    <source>
        <dbReference type="ARBA" id="ARBA00023242"/>
    </source>
</evidence>
<name>A0A4Y2IEP0_ARAVE</name>
<feature type="region of interest" description="Disordered" evidence="3">
    <location>
        <begin position="165"/>
        <end position="201"/>
    </location>
</feature>
<feature type="compositionally biased region" description="Basic and acidic residues" evidence="3">
    <location>
        <begin position="581"/>
        <end position="590"/>
    </location>
</feature>
<dbReference type="AlphaFoldDB" id="A0A4Y2IEP0"/>
<dbReference type="OrthoDB" id="10038011at2759"/>
<dbReference type="Pfam" id="PF13891">
    <property type="entry name" value="zf-C3HC3H_KANSL2"/>
    <property type="match status" value="2"/>
</dbReference>
<comment type="subcellular location">
    <subcellularLocation>
        <location evidence="1">Nucleus</location>
    </subcellularLocation>
</comment>
<feature type="region of interest" description="Disordered" evidence="3">
    <location>
        <begin position="581"/>
        <end position="632"/>
    </location>
</feature>
<dbReference type="EMBL" id="BGPR01002580">
    <property type="protein sequence ID" value="GBM75842.1"/>
    <property type="molecule type" value="Genomic_DNA"/>
</dbReference>
<evidence type="ECO:0000313" key="5">
    <source>
        <dbReference type="EMBL" id="GBM75842.1"/>
    </source>
</evidence>
<dbReference type="Proteomes" id="UP000499080">
    <property type="component" value="Unassembled WGS sequence"/>
</dbReference>
<organism evidence="5 6">
    <name type="scientific">Araneus ventricosus</name>
    <name type="common">Orbweaver spider</name>
    <name type="synonym">Epeira ventricosa</name>
    <dbReference type="NCBI Taxonomy" id="182803"/>
    <lineage>
        <taxon>Eukaryota</taxon>
        <taxon>Metazoa</taxon>
        <taxon>Ecdysozoa</taxon>
        <taxon>Arthropoda</taxon>
        <taxon>Chelicerata</taxon>
        <taxon>Arachnida</taxon>
        <taxon>Araneae</taxon>
        <taxon>Araneomorphae</taxon>
        <taxon>Entelegynae</taxon>
        <taxon>Araneoidea</taxon>
        <taxon>Araneidae</taxon>
        <taxon>Araneus</taxon>
    </lineage>
</organism>
<proteinExistence type="predicted"/>
<accession>A0A4Y2IEP0</accession>
<evidence type="ECO:0000259" key="4">
    <source>
        <dbReference type="Pfam" id="PF13891"/>
    </source>
</evidence>
<evidence type="ECO:0000313" key="6">
    <source>
        <dbReference type="Proteomes" id="UP000499080"/>
    </source>
</evidence>
<dbReference type="PANTHER" id="PTHR16198:SF2">
    <property type="entry name" value="INO80 COMPLEX SUBUNIT D"/>
    <property type="match status" value="1"/>
</dbReference>
<feature type="compositionally biased region" description="Basic residues" evidence="3">
    <location>
        <begin position="605"/>
        <end position="616"/>
    </location>
</feature>
<evidence type="ECO:0000256" key="1">
    <source>
        <dbReference type="ARBA" id="ARBA00004123"/>
    </source>
</evidence>
<protein>
    <submittedName>
        <fullName evidence="5">INO80 complex subunit D</fullName>
    </submittedName>
</protein>
<dbReference type="InterPro" id="IPR025927">
    <property type="entry name" value="Znf_KANL2-like"/>
</dbReference>
<keyword evidence="2" id="KW-0539">Nucleus</keyword>
<reference evidence="5 6" key="1">
    <citation type="journal article" date="2019" name="Sci. Rep.">
        <title>Orb-weaving spider Araneus ventricosus genome elucidates the spidroin gene catalogue.</title>
        <authorList>
            <person name="Kono N."/>
            <person name="Nakamura H."/>
            <person name="Ohtoshi R."/>
            <person name="Moran D.A.P."/>
            <person name="Shinohara A."/>
            <person name="Yoshida Y."/>
            <person name="Fujiwara M."/>
            <person name="Mori M."/>
            <person name="Tomita M."/>
            <person name="Arakawa K."/>
        </authorList>
    </citation>
    <scope>NUCLEOTIDE SEQUENCE [LARGE SCALE GENOMIC DNA]</scope>
</reference>
<feature type="compositionally biased region" description="Polar residues" evidence="3">
    <location>
        <begin position="182"/>
        <end position="201"/>
    </location>
</feature>
<keyword evidence="6" id="KW-1185">Reference proteome</keyword>
<feature type="compositionally biased region" description="Low complexity" evidence="3">
    <location>
        <begin position="167"/>
        <end position="180"/>
    </location>
</feature>
<dbReference type="GO" id="GO:0005634">
    <property type="term" value="C:nucleus"/>
    <property type="evidence" value="ECO:0007669"/>
    <property type="project" value="UniProtKB-SubCell"/>
</dbReference>